<organism evidence="1 2">
    <name type="scientific">Mycobacterium phage Cosmo</name>
    <dbReference type="NCBI Taxonomy" id="1567467"/>
    <lineage>
        <taxon>Viruses</taxon>
        <taxon>Duplodnaviria</taxon>
        <taxon>Heunggongvirae</taxon>
        <taxon>Uroviricota</taxon>
        <taxon>Caudoviricetes</taxon>
        <taxon>Vilmaviridae</taxon>
        <taxon>Wildcatvirus</taxon>
        <taxon>Wildcatvirus wildcat</taxon>
        <taxon>Mycobacterium virus Wildcat</taxon>
    </lineage>
</organism>
<sequence length="82" mass="9351">MAALSRMGKVWVIVVGSVGDDESWHIDGEHMYYSEAQARRHAPFHAFGASGVRRPWIHLLELDFTGGNIEWAWRDDILEGDK</sequence>
<name>A0A0B4ZXS4_9CAUD</name>
<accession>A0A0B4ZXS4</accession>
<reference evidence="1 2" key="1">
    <citation type="submission" date="2014-10" db="EMBL/GenBank/DDBJ databases">
        <authorList>
            <person name="Mackenzie J."/>
            <person name="Lekholoane M."/>
            <person name="Leqhaoe R."/>
            <person name="Mcunu Z."/>
            <person name="Mzobe Z."/>
            <person name="Rodel H."/>
            <person name="Seagreen C."/>
            <person name="Mazeka N."/>
            <person name="Larsen M.H."/>
            <person name="Rubin E.J."/>
            <person name="Russell D.A."/>
            <person name="Guerrero C.A."/>
            <person name="Bowman C.A."/>
            <person name="Jacobs-Sera D."/>
            <person name="Hendrix R.W."/>
            <person name="Hatfull G.F."/>
        </authorList>
    </citation>
    <scope>NUCLEOTIDE SEQUENCE [LARGE SCALE GENOMIC DNA]</scope>
</reference>
<proteinExistence type="predicted"/>
<evidence type="ECO:0000313" key="1">
    <source>
        <dbReference type="EMBL" id="AJD82167.1"/>
    </source>
</evidence>
<gene>
    <name evidence="1" type="primary">95</name>
    <name evidence="1" type="ORF">COSMO_95</name>
</gene>
<evidence type="ECO:0000313" key="2">
    <source>
        <dbReference type="Proteomes" id="UP000031718"/>
    </source>
</evidence>
<protein>
    <submittedName>
        <fullName evidence="1">Uncharacterized protein</fullName>
    </submittedName>
</protein>
<dbReference type="Proteomes" id="UP000031718">
    <property type="component" value="Segment"/>
</dbReference>
<dbReference type="EMBL" id="KP027195">
    <property type="protein sequence ID" value="AJD82167.1"/>
    <property type="molecule type" value="Genomic_DNA"/>
</dbReference>